<accession>A0A381SLF0</accession>
<dbReference type="AlphaFoldDB" id="A0A381SLF0"/>
<protein>
    <submittedName>
        <fullName evidence="2">Uncharacterized protein</fullName>
    </submittedName>
</protein>
<evidence type="ECO:0000256" key="1">
    <source>
        <dbReference type="SAM" id="MobiDB-lite"/>
    </source>
</evidence>
<name>A0A381SLF0_9ZZZZ</name>
<dbReference type="EMBL" id="UINC01003274">
    <property type="protein sequence ID" value="SVA04880.1"/>
    <property type="molecule type" value="Genomic_DNA"/>
</dbReference>
<reference evidence="2" key="1">
    <citation type="submission" date="2018-05" db="EMBL/GenBank/DDBJ databases">
        <authorList>
            <person name="Lanie J.A."/>
            <person name="Ng W.-L."/>
            <person name="Kazmierczak K.M."/>
            <person name="Andrzejewski T.M."/>
            <person name="Davidsen T.M."/>
            <person name="Wayne K.J."/>
            <person name="Tettelin H."/>
            <person name="Glass J.I."/>
            <person name="Rusch D."/>
            <person name="Podicherti R."/>
            <person name="Tsui H.-C.T."/>
            <person name="Winkler M.E."/>
        </authorList>
    </citation>
    <scope>NUCLEOTIDE SEQUENCE</scope>
</reference>
<gene>
    <name evidence="2" type="ORF">METZ01_LOCUS57734</name>
</gene>
<proteinExistence type="predicted"/>
<sequence length="55" mass="6074">VVAADHERWLGQILTAVRGEPAPKVEQRRAEQPEQGVKQPGTAARRLAKMGKFLP</sequence>
<feature type="region of interest" description="Disordered" evidence="1">
    <location>
        <begin position="20"/>
        <end position="43"/>
    </location>
</feature>
<feature type="non-terminal residue" evidence="2">
    <location>
        <position position="1"/>
    </location>
</feature>
<evidence type="ECO:0000313" key="2">
    <source>
        <dbReference type="EMBL" id="SVA04880.1"/>
    </source>
</evidence>
<organism evidence="2">
    <name type="scientific">marine metagenome</name>
    <dbReference type="NCBI Taxonomy" id="408172"/>
    <lineage>
        <taxon>unclassified sequences</taxon>
        <taxon>metagenomes</taxon>
        <taxon>ecological metagenomes</taxon>
    </lineage>
</organism>
<feature type="compositionally biased region" description="Basic and acidic residues" evidence="1">
    <location>
        <begin position="21"/>
        <end position="32"/>
    </location>
</feature>